<evidence type="ECO:0000256" key="1">
    <source>
        <dbReference type="SAM" id="Coils"/>
    </source>
</evidence>
<keyword evidence="1" id="KW-0175">Coiled coil</keyword>
<feature type="coiled-coil region" evidence="1">
    <location>
        <begin position="68"/>
        <end position="95"/>
    </location>
</feature>
<sequence>MPVTGGSSLLRPPASAGNLGEKNAASLAAIREEALIAAKLSHLHAKSQTEDLKKELLKCVCRKYDEAVKTQHQTAEEIERLLKEKEIELRTEYDKILEREKEAMKDRFNFILSNEQTRACCMLREAHRERKEKITALQTQLECKNLAALMYVMCTERRRSKLEKLKLVRDYTKYIRELQDILTEGQELILHLSRGYKTAARVDHEWREKMKKVIREFMNFIYHFAGGSPETNQYFFDLQALLKTEAPIEDNPDEDPCEAEEDIELPDLELPPESNWWDHLEGDNRPFIMFGDMSDFAPCDRRQILKRVKAAKTAPKRWKTYVFNKMVIDAKCEHLDEIKDIYPERAAVSRWECALTPEQTEQQDLSKQSIAYRRDVQSADVRGKMSSLLKIMTAQNPPPPAHAPVTKTALLGARDSREIQSTTKLTRLSIKSQGNDGNEAEHHDECERAQVIEQPEVLAVGRRRTSVFEQAPPEPEEVAKPVHADEDEEEENVLMHRGTKNDSLEVIGTHVPDNDAKVYYEKICPMEKCQRLQVDSFMRSLPSYMRAHPFTHFKHTFEEYETCTPEQLEILKQRIESKKAKEVEDAEVGEEDPLSDWVGRGVAVQTSDLDVMLPPCTCHVPSPTPVSSNFVFNLEDLLPVKQAMDAIHKECLFDDRIEFNRFKVIGSESETSRDSIKKKYKPVQVEEIKNILMENPSLLDVFNPGSGSPEMT</sequence>
<reference evidence="3" key="1">
    <citation type="submission" date="2025-08" db="UniProtKB">
        <authorList>
            <consortium name="RefSeq"/>
        </authorList>
    </citation>
    <scope>IDENTIFICATION</scope>
</reference>
<accession>A0A7E5VKS6</accession>
<evidence type="ECO:0000313" key="3">
    <source>
        <dbReference type="RefSeq" id="XP_026728879.1"/>
    </source>
</evidence>
<dbReference type="RefSeq" id="XP_026728879.1">
    <property type="nucleotide sequence ID" value="XM_026873078.1"/>
</dbReference>
<evidence type="ECO:0000313" key="2">
    <source>
        <dbReference type="Proteomes" id="UP000322000"/>
    </source>
</evidence>
<name>A0A7E5VKS6_TRINI</name>
<dbReference type="GeneID" id="113494671"/>
<dbReference type="AlphaFoldDB" id="A0A7E5VKS6"/>
<organism evidence="2 3">
    <name type="scientific">Trichoplusia ni</name>
    <name type="common">Cabbage looper</name>
    <dbReference type="NCBI Taxonomy" id="7111"/>
    <lineage>
        <taxon>Eukaryota</taxon>
        <taxon>Metazoa</taxon>
        <taxon>Ecdysozoa</taxon>
        <taxon>Arthropoda</taxon>
        <taxon>Hexapoda</taxon>
        <taxon>Insecta</taxon>
        <taxon>Pterygota</taxon>
        <taxon>Neoptera</taxon>
        <taxon>Endopterygota</taxon>
        <taxon>Lepidoptera</taxon>
        <taxon>Glossata</taxon>
        <taxon>Ditrysia</taxon>
        <taxon>Noctuoidea</taxon>
        <taxon>Noctuidae</taxon>
        <taxon>Plusiinae</taxon>
        <taxon>Trichoplusia</taxon>
    </lineage>
</organism>
<keyword evidence="2" id="KW-1185">Reference proteome</keyword>
<protein>
    <submittedName>
        <fullName evidence="3">Uncharacterized protein LOC113494671 isoform X1</fullName>
    </submittedName>
</protein>
<dbReference type="KEGG" id="tnl:113494671"/>
<dbReference type="InParanoid" id="A0A7E5VKS6"/>
<proteinExistence type="predicted"/>
<dbReference type="OrthoDB" id="7471925at2759"/>
<gene>
    <name evidence="3" type="primary">LOC113494671</name>
</gene>
<dbReference type="Proteomes" id="UP000322000">
    <property type="component" value="Chromosome 6"/>
</dbReference>